<dbReference type="GO" id="GO:0004523">
    <property type="term" value="F:RNA-DNA hybrid ribonuclease activity"/>
    <property type="evidence" value="ECO:0007669"/>
    <property type="project" value="InterPro"/>
</dbReference>
<dbReference type="EMBL" id="CAKXAJ010007934">
    <property type="protein sequence ID" value="CAH2210656.1"/>
    <property type="molecule type" value="Genomic_DNA"/>
</dbReference>
<dbReference type="SUPFAM" id="SSF53098">
    <property type="entry name" value="Ribonuclease H-like"/>
    <property type="match status" value="1"/>
</dbReference>
<dbReference type="OrthoDB" id="7489828at2759"/>
<dbReference type="GO" id="GO:0003676">
    <property type="term" value="F:nucleic acid binding"/>
    <property type="evidence" value="ECO:0007669"/>
    <property type="project" value="InterPro"/>
</dbReference>
<dbReference type="Gene3D" id="3.30.420.10">
    <property type="entry name" value="Ribonuclease H-like superfamily/Ribonuclease H"/>
    <property type="match status" value="1"/>
</dbReference>
<dbReference type="Proteomes" id="UP000838756">
    <property type="component" value="Unassembled WGS sequence"/>
</dbReference>
<dbReference type="AlphaFoldDB" id="A0A8S4QGR8"/>
<evidence type="ECO:0000313" key="4">
    <source>
        <dbReference type="Proteomes" id="UP000838756"/>
    </source>
</evidence>
<dbReference type="PROSITE" id="PS50879">
    <property type="entry name" value="RNASE_H_1"/>
    <property type="match status" value="1"/>
</dbReference>
<comment type="caution">
    <text evidence="3">The sequence shown here is derived from an EMBL/GenBank/DDBJ whole genome shotgun (WGS) entry which is preliminary data.</text>
</comment>
<evidence type="ECO:0000256" key="1">
    <source>
        <dbReference type="SAM" id="MobiDB-lite"/>
    </source>
</evidence>
<keyword evidence="4" id="KW-1185">Reference proteome</keyword>
<dbReference type="InterPro" id="IPR002156">
    <property type="entry name" value="RNaseH_domain"/>
</dbReference>
<gene>
    <name evidence="3" type="primary">jg12120</name>
    <name evidence="3" type="ORF">PAEG_LOCUS2546</name>
</gene>
<proteinExistence type="predicted"/>
<dbReference type="Pfam" id="PF00075">
    <property type="entry name" value="RNase_H"/>
    <property type="match status" value="1"/>
</dbReference>
<sequence length="238" mass="26702">MLANQLSSDYRSYVIKIENENDFPLFRGYGIMREQRGKQIKTNGSRGADKRNPPYKPYQNPTKVTLKWIRGHNGNRGNDAADELARQAASLRVAGPEPIIPIPFTEYKTWLHNQTQTSHSVLWSKTKECKHTKEAVPVLNPRLTTKLLQLNRPKLRTVVGMITGHCPLNKHLSILGITDSPLCRACMETEETPIHVMLQCNGVAEQRAAHLGSSATLHEALGDLGGLLSFWSELGWLE</sequence>
<reference evidence="3" key="1">
    <citation type="submission" date="2022-03" db="EMBL/GenBank/DDBJ databases">
        <authorList>
            <person name="Lindestad O."/>
        </authorList>
    </citation>
    <scope>NUCLEOTIDE SEQUENCE</scope>
</reference>
<protein>
    <submittedName>
        <fullName evidence="3">Jg12120 protein</fullName>
    </submittedName>
</protein>
<evidence type="ECO:0000313" key="3">
    <source>
        <dbReference type="EMBL" id="CAH2210656.1"/>
    </source>
</evidence>
<evidence type="ECO:0000259" key="2">
    <source>
        <dbReference type="PROSITE" id="PS50879"/>
    </source>
</evidence>
<accession>A0A8S4QGR8</accession>
<feature type="region of interest" description="Disordered" evidence="1">
    <location>
        <begin position="36"/>
        <end position="61"/>
    </location>
</feature>
<dbReference type="InterPro" id="IPR012337">
    <property type="entry name" value="RNaseH-like_sf"/>
</dbReference>
<name>A0A8S4QGR8_9NEOP</name>
<feature type="domain" description="RNase H type-1" evidence="2">
    <location>
        <begin position="1"/>
        <end position="90"/>
    </location>
</feature>
<dbReference type="InterPro" id="IPR036397">
    <property type="entry name" value="RNaseH_sf"/>
</dbReference>
<organism evidence="3 4">
    <name type="scientific">Pararge aegeria aegeria</name>
    <dbReference type="NCBI Taxonomy" id="348720"/>
    <lineage>
        <taxon>Eukaryota</taxon>
        <taxon>Metazoa</taxon>
        <taxon>Ecdysozoa</taxon>
        <taxon>Arthropoda</taxon>
        <taxon>Hexapoda</taxon>
        <taxon>Insecta</taxon>
        <taxon>Pterygota</taxon>
        <taxon>Neoptera</taxon>
        <taxon>Endopterygota</taxon>
        <taxon>Lepidoptera</taxon>
        <taxon>Glossata</taxon>
        <taxon>Ditrysia</taxon>
        <taxon>Papilionoidea</taxon>
        <taxon>Nymphalidae</taxon>
        <taxon>Satyrinae</taxon>
        <taxon>Satyrini</taxon>
        <taxon>Parargina</taxon>
        <taxon>Pararge</taxon>
    </lineage>
</organism>